<accession>A0AAD6XYK0</accession>
<gene>
    <name evidence="2" type="ORF">B0H15DRAFT_1019537</name>
</gene>
<organism evidence="2 3">
    <name type="scientific">Mycena belliarum</name>
    <dbReference type="NCBI Taxonomy" id="1033014"/>
    <lineage>
        <taxon>Eukaryota</taxon>
        <taxon>Fungi</taxon>
        <taxon>Dikarya</taxon>
        <taxon>Basidiomycota</taxon>
        <taxon>Agaricomycotina</taxon>
        <taxon>Agaricomycetes</taxon>
        <taxon>Agaricomycetidae</taxon>
        <taxon>Agaricales</taxon>
        <taxon>Marasmiineae</taxon>
        <taxon>Mycenaceae</taxon>
        <taxon>Mycena</taxon>
    </lineage>
</organism>
<evidence type="ECO:0000313" key="3">
    <source>
        <dbReference type="Proteomes" id="UP001222325"/>
    </source>
</evidence>
<feature type="compositionally biased region" description="Low complexity" evidence="1">
    <location>
        <begin position="161"/>
        <end position="180"/>
    </location>
</feature>
<dbReference type="Proteomes" id="UP001222325">
    <property type="component" value="Unassembled WGS sequence"/>
</dbReference>
<sequence>MRPTDGTILRSNPPAPGARCAAHPSHGTARRSAALACSTTSGTRSYRQLLAVPGSLLRSPYPLVRVGAPRPAPLRAHPAPSACLRQRPAPAPLPRLHCLSASSGGRVPSPSCRSRGAVPTASSLALPPLPALRHPPPPCVRPLPLPSARGSVPPASRLPRGPSHAPADAPAGAPAPARRPALPPLHAHAVHGSLAVVVLFSFGACAAIHALCPVSANTFFFSIFKAAATPA</sequence>
<evidence type="ECO:0000313" key="2">
    <source>
        <dbReference type="EMBL" id="KAJ7097249.1"/>
    </source>
</evidence>
<name>A0AAD6XYK0_9AGAR</name>
<proteinExistence type="predicted"/>
<reference evidence="2" key="1">
    <citation type="submission" date="2023-03" db="EMBL/GenBank/DDBJ databases">
        <title>Massive genome expansion in bonnet fungi (Mycena s.s.) driven by repeated elements and novel gene families across ecological guilds.</title>
        <authorList>
            <consortium name="Lawrence Berkeley National Laboratory"/>
            <person name="Harder C.B."/>
            <person name="Miyauchi S."/>
            <person name="Viragh M."/>
            <person name="Kuo A."/>
            <person name="Thoen E."/>
            <person name="Andreopoulos B."/>
            <person name="Lu D."/>
            <person name="Skrede I."/>
            <person name="Drula E."/>
            <person name="Henrissat B."/>
            <person name="Morin E."/>
            <person name="Kohler A."/>
            <person name="Barry K."/>
            <person name="LaButti K."/>
            <person name="Morin E."/>
            <person name="Salamov A."/>
            <person name="Lipzen A."/>
            <person name="Mereny Z."/>
            <person name="Hegedus B."/>
            <person name="Baldrian P."/>
            <person name="Stursova M."/>
            <person name="Weitz H."/>
            <person name="Taylor A."/>
            <person name="Grigoriev I.V."/>
            <person name="Nagy L.G."/>
            <person name="Martin F."/>
            <person name="Kauserud H."/>
        </authorList>
    </citation>
    <scope>NUCLEOTIDE SEQUENCE</scope>
    <source>
        <strain evidence="2">CBHHK173m</strain>
    </source>
</reference>
<protein>
    <submittedName>
        <fullName evidence="2">Uncharacterized protein</fullName>
    </submittedName>
</protein>
<comment type="caution">
    <text evidence="2">The sequence shown here is derived from an EMBL/GenBank/DDBJ whole genome shotgun (WGS) entry which is preliminary data.</text>
</comment>
<dbReference type="AlphaFoldDB" id="A0AAD6XYK0"/>
<feature type="region of interest" description="Disordered" evidence="1">
    <location>
        <begin position="126"/>
        <end position="180"/>
    </location>
</feature>
<feature type="region of interest" description="Disordered" evidence="1">
    <location>
        <begin position="1"/>
        <end position="26"/>
    </location>
</feature>
<evidence type="ECO:0000256" key="1">
    <source>
        <dbReference type="SAM" id="MobiDB-lite"/>
    </source>
</evidence>
<feature type="compositionally biased region" description="Pro residues" evidence="1">
    <location>
        <begin position="127"/>
        <end position="145"/>
    </location>
</feature>
<dbReference type="EMBL" id="JARJCN010000010">
    <property type="protein sequence ID" value="KAJ7097249.1"/>
    <property type="molecule type" value="Genomic_DNA"/>
</dbReference>
<keyword evidence="3" id="KW-1185">Reference proteome</keyword>